<evidence type="ECO:0000256" key="2">
    <source>
        <dbReference type="ARBA" id="ARBA00023015"/>
    </source>
</evidence>
<dbReference type="InterPro" id="IPR036271">
    <property type="entry name" value="Tet_transcr_reg_TetR-rel_C_sf"/>
</dbReference>
<keyword evidence="2" id="KW-0805">Transcription regulation</keyword>
<evidence type="ECO:0000313" key="8">
    <source>
        <dbReference type="EMBL" id="PZM99105.1"/>
    </source>
</evidence>
<evidence type="ECO:0000256" key="3">
    <source>
        <dbReference type="ARBA" id="ARBA00023125"/>
    </source>
</evidence>
<evidence type="ECO:0000256" key="5">
    <source>
        <dbReference type="PROSITE-ProRule" id="PRU00335"/>
    </source>
</evidence>
<sequence length="199" mass="21675">MTRQLKDPAARQRIVDAALRLVSSNGVSGATMRAIALEAGVSTGAVTHYFDDKADVMTAVIRANTKRIARRVNEARQDKRGLSAVEAVAEALLPLDDEMRECWAVLISFWGHPAAQRFLEQEGASLGFEAIRQVMTTLLQQAAEQGELPAGVDVVHEAERILALLGGIGLMAGGNVESRESTRRRARRMLNQLIADMRA</sequence>
<reference evidence="8" key="1">
    <citation type="submission" date="2018-05" db="EMBL/GenBank/DDBJ databases">
        <authorList>
            <person name="Lanie J.A."/>
            <person name="Ng W.-L."/>
            <person name="Kazmierczak K.M."/>
            <person name="Andrzejewski T.M."/>
            <person name="Davidsen T.M."/>
            <person name="Wayne K.J."/>
            <person name="Tettelin H."/>
            <person name="Glass J.I."/>
            <person name="Rusch D."/>
            <person name="Podicherti R."/>
            <person name="Tsui H.-C.T."/>
            <person name="Winkler M.E."/>
        </authorList>
    </citation>
    <scope>NUCLEOTIDE SEQUENCE</scope>
    <source>
        <strain evidence="8">ZC4RG45</strain>
    </source>
</reference>
<accession>A0A2W4JMZ5</accession>
<dbReference type="SUPFAM" id="SSF48498">
    <property type="entry name" value="Tetracyclin repressor-like, C-terminal domain"/>
    <property type="match status" value="1"/>
</dbReference>
<dbReference type="PRINTS" id="PR00455">
    <property type="entry name" value="HTHTETR"/>
</dbReference>
<dbReference type="InterPro" id="IPR009057">
    <property type="entry name" value="Homeodomain-like_sf"/>
</dbReference>
<dbReference type="Proteomes" id="UP000249324">
    <property type="component" value="Unassembled WGS sequence"/>
</dbReference>
<dbReference type="InterPro" id="IPR039538">
    <property type="entry name" value="BetI_C"/>
</dbReference>
<dbReference type="Pfam" id="PF00440">
    <property type="entry name" value="TetR_N"/>
    <property type="match status" value="1"/>
</dbReference>
<reference evidence="7" key="2">
    <citation type="submission" date="2018-05" db="EMBL/GenBank/DDBJ databases">
        <authorList>
            <person name="Moura L."/>
            <person name="Setubal J.C."/>
        </authorList>
    </citation>
    <scope>NUCLEOTIDE SEQUENCE</scope>
    <source>
        <strain evidence="7">ZC4RG45</strain>
    </source>
</reference>
<evidence type="ECO:0000259" key="6">
    <source>
        <dbReference type="PROSITE" id="PS50977"/>
    </source>
</evidence>
<feature type="DNA-binding region" description="H-T-H motif" evidence="5">
    <location>
        <begin position="31"/>
        <end position="50"/>
    </location>
</feature>
<dbReference type="InterPro" id="IPR001647">
    <property type="entry name" value="HTH_TetR"/>
</dbReference>
<comment type="caution">
    <text evidence="8">The sequence shown here is derived from an EMBL/GenBank/DDBJ whole genome shotgun (WGS) entry which is preliminary data.</text>
</comment>
<feature type="domain" description="HTH tetR-type" evidence="6">
    <location>
        <begin position="8"/>
        <end position="68"/>
    </location>
</feature>
<dbReference type="SUPFAM" id="SSF46689">
    <property type="entry name" value="Homeodomain-like"/>
    <property type="match status" value="1"/>
</dbReference>
<evidence type="ECO:0000256" key="4">
    <source>
        <dbReference type="ARBA" id="ARBA00023163"/>
    </source>
</evidence>
<dbReference type="GO" id="GO:0003700">
    <property type="term" value="F:DNA-binding transcription factor activity"/>
    <property type="evidence" value="ECO:0007669"/>
    <property type="project" value="TreeGrafter"/>
</dbReference>
<dbReference type="InterPro" id="IPR050109">
    <property type="entry name" value="HTH-type_TetR-like_transc_reg"/>
</dbReference>
<dbReference type="PANTHER" id="PTHR30055">
    <property type="entry name" value="HTH-TYPE TRANSCRIPTIONAL REGULATOR RUTR"/>
    <property type="match status" value="1"/>
</dbReference>
<dbReference type="GO" id="GO:0000976">
    <property type="term" value="F:transcription cis-regulatory region binding"/>
    <property type="evidence" value="ECO:0007669"/>
    <property type="project" value="TreeGrafter"/>
</dbReference>
<dbReference type="STRING" id="1111738.GCA_000427905_00423"/>
<name>A0A2W4JMZ5_9PSEU</name>
<dbReference type="AlphaFoldDB" id="A0A2W4JMZ5"/>
<dbReference type="InterPro" id="IPR023772">
    <property type="entry name" value="DNA-bd_HTH_TetR-type_CS"/>
</dbReference>
<gene>
    <name evidence="7" type="ORF">DIU77_016255</name>
    <name evidence="8" type="ORF">DIU77_06505</name>
</gene>
<keyword evidence="3 5" id="KW-0238">DNA-binding</keyword>
<keyword evidence="4" id="KW-0804">Transcription</keyword>
<proteinExistence type="predicted"/>
<dbReference type="Pfam" id="PF13977">
    <property type="entry name" value="TetR_C_6"/>
    <property type="match status" value="1"/>
</dbReference>
<protein>
    <submittedName>
        <fullName evidence="8">TetR/AcrR family transcriptional regulator</fullName>
    </submittedName>
</protein>
<keyword evidence="1" id="KW-0678">Repressor</keyword>
<reference evidence="7" key="4">
    <citation type="submission" date="2023-08" db="EMBL/GenBank/DDBJ databases">
        <authorList>
            <person name="Guima S.E.S."/>
            <person name="Martins L.F."/>
            <person name="Silva A.M."/>
            <person name="Setubal J.C."/>
        </authorList>
    </citation>
    <scope>NUCLEOTIDE SEQUENCE</scope>
    <source>
        <strain evidence="7">ZC4RG45</strain>
    </source>
</reference>
<dbReference type="PANTHER" id="PTHR30055:SF234">
    <property type="entry name" value="HTH-TYPE TRANSCRIPTIONAL REGULATOR BETI"/>
    <property type="match status" value="1"/>
</dbReference>
<dbReference type="Gene3D" id="1.10.357.10">
    <property type="entry name" value="Tetracycline Repressor, domain 2"/>
    <property type="match status" value="1"/>
</dbReference>
<evidence type="ECO:0000256" key="1">
    <source>
        <dbReference type="ARBA" id="ARBA00022491"/>
    </source>
</evidence>
<dbReference type="EMBL" id="QGUI02000277">
    <property type="protein sequence ID" value="MFO7193797.1"/>
    <property type="molecule type" value="Genomic_DNA"/>
</dbReference>
<dbReference type="PROSITE" id="PS50977">
    <property type="entry name" value="HTH_TETR_2"/>
    <property type="match status" value="1"/>
</dbReference>
<evidence type="ECO:0000313" key="7">
    <source>
        <dbReference type="EMBL" id="MFO7193797.1"/>
    </source>
</evidence>
<dbReference type="EMBL" id="QGUI01000189">
    <property type="protein sequence ID" value="PZM99105.1"/>
    <property type="molecule type" value="Genomic_DNA"/>
</dbReference>
<evidence type="ECO:0000313" key="9">
    <source>
        <dbReference type="Proteomes" id="UP000249324"/>
    </source>
</evidence>
<reference evidence="7 9" key="3">
    <citation type="journal article" date="2021" name="BMC Genomics">
        <title>Genome-resolved metagenome and metatranscriptome analyses of thermophilic composting reveal key bacterial players and their metabolic interactions.</title>
        <authorList>
            <person name="Braga L.P.P."/>
            <person name="Pereira R.V."/>
            <person name="Martins L.F."/>
            <person name="Moura L.M.S."/>
            <person name="Sanchez F.B."/>
            <person name="Patane J.S.L."/>
            <person name="da Silva A.M."/>
            <person name="Setubal J.C."/>
        </authorList>
    </citation>
    <scope>NUCLEOTIDE SEQUENCE [LARGE SCALE GENOMIC DNA]</scope>
    <source>
        <strain evidence="7">ZC4RG45</strain>
    </source>
</reference>
<organism evidence="8">
    <name type="scientific">Thermocrispum agreste</name>
    <dbReference type="NCBI Taxonomy" id="37925"/>
    <lineage>
        <taxon>Bacteria</taxon>
        <taxon>Bacillati</taxon>
        <taxon>Actinomycetota</taxon>
        <taxon>Actinomycetes</taxon>
        <taxon>Pseudonocardiales</taxon>
        <taxon>Pseudonocardiaceae</taxon>
        <taxon>Thermocrispum</taxon>
    </lineage>
</organism>
<dbReference type="PROSITE" id="PS01081">
    <property type="entry name" value="HTH_TETR_1"/>
    <property type="match status" value="1"/>
</dbReference>